<dbReference type="SUPFAM" id="SSF52833">
    <property type="entry name" value="Thioredoxin-like"/>
    <property type="match status" value="1"/>
</dbReference>
<comment type="caution">
    <text evidence="2">The sequence shown here is derived from an EMBL/GenBank/DDBJ whole genome shotgun (WGS) entry which is preliminary data.</text>
</comment>
<gene>
    <name evidence="2" type="ORF">RDB_LOCUS8366</name>
</gene>
<reference evidence="2" key="1">
    <citation type="submission" date="2021-01" db="EMBL/GenBank/DDBJ databases">
        <authorList>
            <person name="Kaushik A."/>
        </authorList>
    </citation>
    <scope>NUCLEOTIDE SEQUENCE</scope>
    <source>
        <strain evidence="2">AG1-1A</strain>
    </source>
</reference>
<dbReference type="PROSITE" id="PS50404">
    <property type="entry name" value="GST_NTER"/>
    <property type="match status" value="1"/>
</dbReference>
<evidence type="ECO:0000313" key="3">
    <source>
        <dbReference type="Proteomes" id="UP000663840"/>
    </source>
</evidence>
<accession>A0A8H2W902</accession>
<dbReference type="Proteomes" id="UP000663840">
    <property type="component" value="Unassembled WGS sequence"/>
</dbReference>
<evidence type="ECO:0000259" key="1">
    <source>
        <dbReference type="PROSITE" id="PS50404"/>
    </source>
</evidence>
<dbReference type="Pfam" id="PF02798">
    <property type="entry name" value="GST_N"/>
    <property type="match status" value="1"/>
</dbReference>
<protein>
    <recommendedName>
        <fullName evidence="1">GST N-terminal domain-containing protein</fullName>
    </recommendedName>
</protein>
<dbReference type="InterPro" id="IPR036249">
    <property type="entry name" value="Thioredoxin-like_sf"/>
</dbReference>
<dbReference type="InterPro" id="IPR004045">
    <property type="entry name" value="Glutathione_S-Trfase_N"/>
</dbReference>
<dbReference type="CDD" id="cd03046">
    <property type="entry name" value="GST_N_GTT1_like"/>
    <property type="match status" value="1"/>
</dbReference>
<dbReference type="Gene3D" id="3.40.30.10">
    <property type="entry name" value="Glutaredoxin"/>
    <property type="match status" value="1"/>
</dbReference>
<organism evidence="2 3">
    <name type="scientific">Rhizoctonia solani</name>
    <dbReference type="NCBI Taxonomy" id="456999"/>
    <lineage>
        <taxon>Eukaryota</taxon>
        <taxon>Fungi</taxon>
        <taxon>Dikarya</taxon>
        <taxon>Basidiomycota</taxon>
        <taxon>Agaricomycotina</taxon>
        <taxon>Agaricomycetes</taxon>
        <taxon>Cantharellales</taxon>
        <taxon>Ceratobasidiaceae</taxon>
        <taxon>Rhizoctonia</taxon>
    </lineage>
</organism>
<evidence type="ECO:0000313" key="2">
    <source>
        <dbReference type="EMBL" id="CAE6350718.1"/>
    </source>
</evidence>
<proteinExistence type="predicted"/>
<feature type="domain" description="GST N-terminal" evidence="1">
    <location>
        <begin position="196"/>
        <end position="256"/>
    </location>
</feature>
<name>A0A8H2W902_9AGAM</name>
<dbReference type="AlphaFoldDB" id="A0A8H2W902"/>
<sequence>MSRVHEIKRSPTKKMRYLPKDVPQIAQRGMMPWQITEYRQVYCLDRLPDCQLPDAVIHIHVEWVWRTRKLGNVANPPQVLVGDYVWVISCEQGINVVQLGVVKEILHYQDSTEQNIVTEILRHIPIPLALGEGNRPIYNRIYPTRHEVICDMTQGQVHCAGFESYREPYCASFEQLAFSTHSLALDLRVNQPPTQEELEIPYEIRKWDCTPEIAAPAELRQIHPLGGSPIIEDGDLVLAESGAIIEYPIAKYGNGRFSPSEAGWTDNLYCMSIFPRGVL</sequence>
<dbReference type="EMBL" id="CAJMWR010000153">
    <property type="protein sequence ID" value="CAE6350718.1"/>
    <property type="molecule type" value="Genomic_DNA"/>
</dbReference>